<evidence type="ECO:0000313" key="3">
    <source>
        <dbReference type="Proteomes" id="UP001172159"/>
    </source>
</evidence>
<feature type="transmembrane region" description="Helical" evidence="1">
    <location>
        <begin position="132"/>
        <end position="149"/>
    </location>
</feature>
<evidence type="ECO:0000313" key="2">
    <source>
        <dbReference type="EMBL" id="KAK0748249.1"/>
    </source>
</evidence>
<proteinExistence type="predicted"/>
<organism evidence="2 3">
    <name type="scientific">Apiosordaria backusii</name>
    <dbReference type="NCBI Taxonomy" id="314023"/>
    <lineage>
        <taxon>Eukaryota</taxon>
        <taxon>Fungi</taxon>
        <taxon>Dikarya</taxon>
        <taxon>Ascomycota</taxon>
        <taxon>Pezizomycotina</taxon>
        <taxon>Sordariomycetes</taxon>
        <taxon>Sordariomycetidae</taxon>
        <taxon>Sordariales</taxon>
        <taxon>Lasiosphaeriaceae</taxon>
        <taxon>Apiosordaria</taxon>
    </lineage>
</organism>
<protein>
    <submittedName>
        <fullName evidence="2">Uncharacterized protein</fullName>
    </submittedName>
</protein>
<comment type="caution">
    <text evidence="2">The sequence shown here is derived from an EMBL/GenBank/DDBJ whole genome shotgun (WGS) entry which is preliminary data.</text>
</comment>
<feature type="transmembrane region" description="Helical" evidence="1">
    <location>
        <begin position="42"/>
        <end position="64"/>
    </location>
</feature>
<gene>
    <name evidence="2" type="ORF">B0T21DRAFT_19193</name>
</gene>
<evidence type="ECO:0000256" key="1">
    <source>
        <dbReference type="SAM" id="Phobius"/>
    </source>
</evidence>
<dbReference type="AlphaFoldDB" id="A0AA40EZ71"/>
<dbReference type="Proteomes" id="UP001172159">
    <property type="component" value="Unassembled WGS sequence"/>
</dbReference>
<keyword evidence="1" id="KW-0812">Transmembrane</keyword>
<reference evidence="2" key="1">
    <citation type="submission" date="2023-06" db="EMBL/GenBank/DDBJ databases">
        <title>Genome-scale phylogeny and comparative genomics of the fungal order Sordariales.</title>
        <authorList>
            <consortium name="Lawrence Berkeley National Laboratory"/>
            <person name="Hensen N."/>
            <person name="Bonometti L."/>
            <person name="Westerberg I."/>
            <person name="Brannstrom I.O."/>
            <person name="Guillou S."/>
            <person name="Cros-Aarteil S."/>
            <person name="Calhoun S."/>
            <person name="Haridas S."/>
            <person name="Kuo A."/>
            <person name="Mondo S."/>
            <person name="Pangilinan J."/>
            <person name="Riley R."/>
            <person name="Labutti K."/>
            <person name="Andreopoulos B."/>
            <person name="Lipzen A."/>
            <person name="Chen C."/>
            <person name="Yanf M."/>
            <person name="Daum C."/>
            <person name="Ng V."/>
            <person name="Clum A."/>
            <person name="Steindorff A."/>
            <person name="Ohm R."/>
            <person name="Martin F."/>
            <person name="Silar P."/>
            <person name="Natvig D."/>
            <person name="Lalanne C."/>
            <person name="Gautier V."/>
            <person name="Ament-Velasquez S.L."/>
            <person name="Kruys A."/>
            <person name="Hutchinson M.I."/>
            <person name="Powell A.J."/>
            <person name="Barry K."/>
            <person name="Miller A.N."/>
            <person name="Grigoriev I.V."/>
            <person name="Debuchy R."/>
            <person name="Gladieux P."/>
            <person name="Thoren M.H."/>
            <person name="Johannesson H."/>
        </authorList>
    </citation>
    <scope>NUCLEOTIDE SEQUENCE</scope>
    <source>
        <strain evidence="2">CBS 540.89</strain>
    </source>
</reference>
<dbReference type="EMBL" id="JAUKTV010000001">
    <property type="protein sequence ID" value="KAK0748249.1"/>
    <property type="molecule type" value="Genomic_DNA"/>
</dbReference>
<sequence>MILLTLSFWNLTSNRSFRAISTARLRTMTTGPESRKPMTGRLWITAATWPPWISTLMMWTILFWRRIWTISFRRPQKLLSSGFQPPISLDLACCIWKAETQVMTVSTASFPITLIRLSLATVPRIKTMTASFLRFMATPSLTLATSPSLRGLKSLRRQNYTYPRNTLPMIYGLAFFTSFSFLLTGVLCLFSIWLFRSHLAIGISRRFRPN</sequence>
<keyword evidence="1" id="KW-0472">Membrane</keyword>
<keyword evidence="3" id="KW-1185">Reference proteome</keyword>
<accession>A0AA40EZ71</accession>
<keyword evidence="1" id="KW-1133">Transmembrane helix</keyword>
<name>A0AA40EZ71_9PEZI</name>
<feature type="transmembrane region" description="Helical" evidence="1">
    <location>
        <begin position="169"/>
        <end position="195"/>
    </location>
</feature>